<dbReference type="GO" id="GO:0022857">
    <property type="term" value="F:transmembrane transporter activity"/>
    <property type="evidence" value="ECO:0007669"/>
    <property type="project" value="InterPro"/>
</dbReference>
<keyword evidence="5 9" id="KW-1133">Transmembrane helix</keyword>
<dbReference type="InterPro" id="IPR052221">
    <property type="entry name" value="SLC35F_Transporter"/>
</dbReference>
<dbReference type="OMA" id="FQFICFG"/>
<evidence type="ECO:0000256" key="3">
    <source>
        <dbReference type="ARBA" id="ARBA00022448"/>
    </source>
</evidence>
<dbReference type="Proteomes" id="UP000265120">
    <property type="component" value="Chromosome 4"/>
</dbReference>
<feature type="compositionally biased region" description="Basic and acidic residues" evidence="8">
    <location>
        <begin position="381"/>
        <end position="397"/>
    </location>
</feature>
<dbReference type="InterPro" id="IPR009262">
    <property type="entry name" value="SLC35_F1/F2/F6"/>
</dbReference>
<dbReference type="Pfam" id="PF06027">
    <property type="entry name" value="SLC35F"/>
    <property type="match status" value="1"/>
</dbReference>
<evidence type="ECO:0000256" key="1">
    <source>
        <dbReference type="ARBA" id="ARBA00004141"/>
    </source>
</evidence>
<evidence type="ECO:0000256" key="8">
    <source>
        <dbReference type="SAM" id="MobiDB-lite"/>
    </source>
</evidence>
<accession>A0A3P8V3W7</accession>
<feature type="transmembrane region" description="Helical" evidence="9">
    <location>
        <begin position="259"/>
        <end position="283"/>
    </location>
</feature>
<dbReference type="GO" id="GO:0016020">
    <property type="term" value="C:membrane"/>
    <property type="evidence" value="ECO:0007669"/>
    <property type="project" value="UniProtKB-SubCell"/>
</dbReference>
<dbReference type="PANTHER" id="PTHR14233">
    <property type="entry name" value="DUF914-RELATED"/>
    <property type="match status" value="1"/>
</dbReference>
<feature type="transmembrane region" description="Helical" evidence="9">
    <location>
        <begin position="137"/>
        <end position="156"/>
    </location>
</feature>
<evidence type="ECO:0000256" key="2">
    <source>
        <dbReference type="ARBA" id="ARBA00007863"/>
    </source>
</evidence>
<dbReference type="AlphaFoldDB" id="A0A3P8V3W7"/>
<comment type="function">
    <text evidence="7">Putative solute transporter.</text>
</comment>
<feature type="transmembrane region" description="Helical" evidence="9">
    <location>
        <begin position="163"/>
        <end position="185"/>
    </location>
</feature>
<dbReference type="InParanoid" id="A0A3P8V3W7"/>
<dbReference type="GeneTree" id="ENSGT00390000015655"/>
<comment type="similarity">
    <text evidence="2">Belongs to the SLC35F solute transporter family.</text>
</comment>
<evidence type="ECO:0000313" key="10">
    <source>
        <dbReference type="Ensembl" id="ENSCSEP00000010108.1"/>
    </source>
</evidence>
<keyword evidence="4 9" id="KW-0812">Transmembrane</keyword>
<sequence>MSLKQSEDQSGEVSYESQSNRLMMKIRKFNPRKIFTWQLAKTLAMGQGLAVLICGTAISSQYLTTNYHVNTPMLQSLLNYALLCLTYVTMLLFRRGDGNIFQILKKRWWKYLLLGFVDVEANYTVVKAYQYTTLTSVQLLDCFVVPVLMILSWWVLKSRYTPVHYVAVCVCLLGVGTMVGADLLAGRDQGSSSNVLLGDGLVLLSATLYAVSNVCQEYTVKNLSRVEFLGMIGLFGTVISTVQMVILERSEVMNIRWSWEVGLLFSAFALCLYTLYSCMSIVVRLSSATSVNLSLLTADLFSLFSGLFLFQYNFSGLYLVSLVVILIGFIMYNAVPTPTAADPVCSSSSIEEEQCDDLAASQNEMTTQVIVLEITNQEREGDEKECHIDEETDDGWKDKRRKKKRGQSFGEENNDVFFCTKM</sequence>
<feature type="transmembrane region" description="Helical" evidence="9">
    <location>
        <begin position="78"/>
        <end position="96"/>
    </location>
</feature>
<evidence type="ECO:0000256" key="5">
    <source>
        <dbReference type="ARBA" id="ARBA00022989"/>
    </source>
</evidence>
<evidence type="ECO:0000256" key="7">
    <source>
        <dbReference type="ARBA" id="ARBA00037727"/>
    </source>
</evidence>
<comment type="subcellular location">
    <subcellularLocation>
        <location evidence="1">Membrane</location>
        <topology evidence="1">Multi-pass membrane protein</topology>
    </subcellularLocation>
</comment>
<feature type="transmembrane region" description="Helical" evidence="9">
    <location>
        <begin position="34"/>
        <end position="58"/>
    </location>
</feature>
<dbReference type="Ensembl" id="ENSCSET00000010229.1">
    <property type="protein sequence ID" value="ENSCSEP00000010108.1"/>
    <property type="gene ID" value="ENSCSEG00000006494.1"/>
</dbReference>
<keyword evidence="3" id="KW-0813">Transport</keyword>
<dbReference type="SUPFAM" id="SSF103481">
    <property type="entry name" value="Multidrug resistance efflux transporter EmrE"/>
    <property type="match status" value="1"/>
</dbReference>
<feature type="transmembrane region" description="Helical" evidence="9">
    <location>
        <begin position="228"/>
        <end position="247"/>
    </location>
</feature>
<reference evidence="10" key="2">
    <citation type="submission" date="2025-08" db="UniProtKB">
        <authorList>
            <consortium name="Ensembl"/>
        </authorList>
    </citation>
    <scope>IDENTIFICATION</scope>
</reference>
<keyword evidence="6 9" id="KW-0472">Membrane</keyword>
<proteinExistence type="inferred from homology"/>
<name>A0A3P8V3W7_CYNSE</name>
<evidence type="ECO:0000256" key="6">
    <source>
        <dbReference type="ARBA" id="ARBA00023136"/>
    </source>
</evidence>
<dbReference type="GeneID" id="103377934"/>
<dbReference type="OrthoDB" id="429955at2759"/>
<feature type="region of interest" description="Disordered" evidence="8">
    <location>
        <begin position="381"/>
        <end position="408"/>
    </location>
</feature>
<keyword evidence="11" id="KW-1185">Reference proteome</keyword>
<organism evidence="10 11">
    <name type="scientific">Cynoglossus semilaevis</name>
    <name type="common">Tongue sole</name>
    <dbReference type="NCBI Taxonomy" id="244447"/>
    <lineage>
        <taxon>Eukaryota</taxon>
        <taxon>Metazoa</taxon>
        <taxon>Chordata</taxon>
        <taxon>Craniata</taxon>
        <taxon>Vertebrata</taxon>
        <taxon>Euteleostomi</taxon>
        <taxon>Actinopterygii</taxon>
        <taxon>Neopterygii</taxon>
        <taxon>Teleostei</taxon>
        <taxon>Neoteleostei</taxon>
        <taxon>Acanthomorphata</taxon>
        <taxon>Carangaria</taxon>
        <taxon>Pleuronectiformes</taxon>
        <taxon>Pleuronectoidei</taxon>
        <taxon>Cynoglossidae</taxon>
        <taxon>Cynoglossinae</taxon>
        <taxon>Cynoglossus</taxon>
    </lineage>
</organism>
<evidence type="ECO:0000313" key="11">
    <source>
        <dbReference type="Proteomes" id="UP000265120"/>
    </source>
</evidence>
<dbReference type="RefSeq" id="XP_008307151.1">
    <property type="nucleotide sequence ID" value="XM_008308929.2"/>
</dbReference>
<protein>
    <submittedName>
        <fullName evidence="10">Solute carrier family 35 member F2</fullName>
    </submittedName>
</protein>
<evidence type="ECO:0000256" key="9">
    <source>
        <dbReference type="SAM" id="Phobius"/>
    </source>
</evidence>
<feature type="transmembrane region" description="Helical" evidence="9">
    <location>
        <begin position="289"/>
        <end position="310"/>
    </location>
</feature>
<dbReference type="KEGG" id="csem:103377934"/>
<reference evidence="10" key="3">
    <citation type="submission" date="2025-09" db="UniProtKB">
        <authorList>
            <consortium name="Ensembl"/>
        </authorList>
    </citation>
    <scope>IDENTIFICATION</scope>
</reference>
<reference evidence="10 11" key="1">
    <citation type="journal article" date="2014" name="Nat. Genet.">
        <title>Whole-genome sequence of a flatfish provides insights into ZW sex chromosome evolution and adaptation to a benthic lifestyle.</title>
        <authorList>
            <person name="Chen S."/>
            <person name="Zhang G."/>
            <person name="Shao C."/>
            <person name="Huang Q."/>
            <person name="Liu G."/>
            <person name="Zhang P."/>
            <person name="Song W."/>
            <person name="An N."/>
            <person name="Chalopin D."/>
            <person name="Volff J.N."/>
            <person name="Hong Y."/>
            <person name="Li Q."/>
            <person name="Sha Z."/>
            <person name="Zhou H."/>
            <person name="Xie M."/>
            <person name="Yu Q."/>
            <person name="Liu Y."/>
            <person name="Xiang H."/>
            <person name="Wang N."/>
            <person name="Wu K."/>
            <person name="Yang C."/>
            <person name="Zhou Q."/>
            <person name="Liao X."/>
            <person name="Yang L."/>
            <person name="Hu Q."/>
            <person name="Zhang J."/>
            <person name="Meng L."/>
            <person name="Jin L."/>
            <person name="Tian Y."/>
            <person name="Lian J."/>
            <person name="Yang J."/>
            <person name="Miao G."/>
            <person name="Liu S."/>
            <person name="Liang Z."/>
            <person name="Yan F."/>
            <person name="Li Y."/>
            <person name="Sun B."/>
            <person name="Zhang H."/>
            <person name="Zhang J."/>
            <person name="Zhu Y."/>
            <person name="Du M."/>
            <person name="Zhao Y."/>
            <person name="Schartl M."/>
            <person name="Tang Q."/>
            <person name="Wang J."/>
        </authorList>
    </citation>
    <scope>NUCLEOTIDE SEQUENCE</scope>
</reference>
<feature type="transmembrane region" description="Helical" evidence="9">
    <location>
        <begin position="317"/>
        <end position="335"/>
    </location>
</feature>
<dbReference type="InterPro" id="IPR037185">
    <property type="entry name" value="EmrE-like"/>
</dbReference>
<evidence type="ECO:0000256" key="4">
    <source>
        <dbReference type="ARBA" id="ARBA00022692"/>
    </source>
</evidence>
<dbReference type="PANTHER" id="PTHR14233:SF12">
    <property type="entry name" value="SOLUTE CARRIER FAMILY 35 MEMBER F2"/>
    <property type="match status" value="1"/>
</dbReference>